<evidence type="ECO:0000313" key="2">
    <source>
        <dbReference type="EMBL" id="CCI10911.1"/>
    </source>
</evidence>
<keyword evidence="1" id="KW-1133">Transmembrane helix</keyword>
<feature type="transmembrane region" description="Helical" evidence="1">
    <location>
        <begin position="6"/>
        <end position="29"/>
    </location>
</feature>
<evidence type="ECO:0000256" key="1">
    <source>
        <dbReference type="SAM" id="Phobius"/>
    </source>
</evidence>
<keyword evidence="1" id="KW-0472">Membrane</keyword>
<accession>A0A024FV33</accession>
<dbReference type="AlphaFoldDB" id="A0A024FV33"/>
<name>A0A024FV33_9STRA</name>
<keyword evidence="3" id="KW-1185">Reference proteome</keyword>
<proteinExistence type="predicted"/>
<dbReference type="InParanoid" id="A0A024FV33"/>
<dbReference type="Proteomes" id="UP000053237">
    <property type="component" value="Unassembled WGS sequence"/>
</dbReference>
<sequence length="72" mass="8570">MGSTMLIYFIMLMWFVEGELTSTEAFHWMKECMEYSSKFGYLINGSVALWYTPFIKSYALIRGDGSDFWRHF</sequence>
<comment type="caution">
    <text evidence="2">The sequence shown here is derived from an EMBL/GenBank/DDBJ whole genome shotgun (WGS) entry which is preliminary data.</text>
</comment>
<feature type="transmembrane region" description="Helical" evidence="1">
    <location>
        <begin position="41"/>
        <end position="61"/>
    </location>
</feature>
<gene>
    <name evidence="2" type="ORF">BN9_119660</name>
</gene>
<protein>
    <submittedName>
        <fullName evidence="2">Uncharacterized protein</fullName>
    </submittedName>
</protein>
<evidence type="ECO:0000313" key="3">
    <source>
        <dbReference type="Proteomes" id="UP000053237"/>
    </source>
</evidence>
<dbReference type="EMBL" id="CAIX01000447">
    <property type="protein sequence ID" value="CCI10911.1"/>
    <property type="molecule type" value="Genomic_DNA"/>
</dbReference>
<keyword evidence="1" id="KW-0812">Transmembrane</keyword>
<organism evidence="2 3">
    <name type="scientific">Albugo candida</name>
    <dbReference type="NCBI Taxonomy" id="65357"/>
    <lineage>
        <taxon>Eukaryota</taxon>
        <taxon>Sar</taxon>
        <taxon>Stramenopiles</taxon>
        <taxon>Oomycota</taxon>
        <taxon>Peronosporomycetes</taxon>
        <taxon>Albuginales</taxon>
        <taxon>Albuginaceae</taxon>
        <taxon>Albugo</taxon>
    </lineage>
</organism>
<reference evidence="2 3" key="1">
    <citation type="submission" date="2012-05" db="EMBL/GenBank/DDBJ databases">
        <title>Recombination and specialization in a pathogen metapopulation.</title>
        <authorList>
            <person name="Gardiner A."/>
            <person name="Kemen E."/>
            <person name="Schultz-Larsen T."/>
            <person name="MacLean D."/>
            <person name="Van Oosterhout C."/>
            <person name="Jones J.D.G."/>
        </authorList>
    </citation>
    <scope>NUCLEOTIDE SEQUENCE [LARGE SCALE GENOMIC DNA]</scope>
    <source>
        <strain evidence="2 3">Ac Nc2</strain>
    </source>
</reference>